<reference evidence="2" key="1">
    <citation type="submission" date="2016-07" db="EMBL/GenBank/DDBJ databases">
        <authorList>
            <person name="Florea S."/>
            <person name="Webb J.S."/>
            <person name="Jaromczyk J."/>
            <person name="Schardl C.L."/>
        </authorList>
    </citation>
    <scope>NUCLEOTIDE SEQUENCE [LARGE SCALE GENOMIC DNA]</scope>
    <source>
        <strain evidence="2">MV-1</strain>
    </source>
</reference>
<dbReference type="Proteomes" id="UP000095347">
    <property type="component" value="Unassembled WGS sequence"/>
</dbReference>
<accession>A0A1E5Q829</accession>
<keyword evidence="2" id="KW-1185">Reference proteome</keyword>
<sequence>MSVVFFVIDNKVRTAVHNNFDDLAKSSPSVKSASFEGHEVDFFADEIKLHKVQVDLYLSKLPEFNNTKTDGIDLKGIGTQTVQTMTISGLREIVFGGNKISRIDADGIEFGAEMVQTITSPADAQQPSPLSTSMVMSGALPHAEIYGFDYSRLGQATKAMLLPYKVDRYEAKDIQIILAIKQTSQGLIDNLTGEPKKVAPLHADLSISRIIGTDVSNDYIGSVRYENTIANLSDPENLKEPVMLKMAEMSMTDTKMVDLMPLQSTLEIKGFEFDTSKMDSPKGKAMMAVLGIDQINVHIKTSYDFDPDQHTLSVSALRFGLKQAGSIDLNFALSGLPELDELRSLDDLQMALKQAPALSSSPEQAPEQSPEMVQAQAELKAMFKDLSIAQLALQYQDEGILKKFLGAQAMQLNAEPAQVAEAYAQQAAKIITATHGAEAAEKAQRVLIAFLTNPDALRVELKSTPPVNLQDLSEQIKVSGPMALQAFELNVLGGAEALSNSGR</sequence>
<comment type="caution">
    <text evidence="1">The sequence shown here is derived from an EMBL/GenBank/DDBJ whole genome shotgun (WGS) entry which is preliminary data.</text>
</comment>
<name>A0A1E5Q829_9PROT</name>
<dbReference type="AlphaFoldDB" id="A0A1E5Q829"/>
<proteinExistence type="predicted"/>
<protein>
    <submittedName>
        <fullName evidence="1">Uncharacterized protein</fullName>
    </submittedName>
</protein>
<dbReference type="EMBL" id="MCGG01000027">
    <property type="protein sequence ID" value="OEJ66896.1"/>
    <property type="molecule type" value="Genomic_DNA"/>
</dbReference>
<organism evidence="1 2">
    <name type="scientific">Magnetovibrio blakemorei</name>
    <dbReference type="NCBI Taxonomy" id="28181"/>
    <lineage>
        <taxon>Bacteria</taxon>
        <taxon>Pseudomonadati</taxon>
        <taxon>Pseudomonadota</taxon>
        <taxon>Alphaproteobacteria</taxon>
        <taxon>Rhodospirillales</taxon>
        <taxon>Magnetovibrionaceae</taxon>
        <taxon>Magnetovibrio</taxon>
    </lineage>
</organism>
<evidence type="ECO:0000313" key="1">
    <source>
        <dbReference type="EMBL" id="OEJ66896.1"/>
    </source>
</evidence>
<gene>
    <name evidence="1" type="ORF">BEN30_10885</name>
</gene>
<evidence type="ECO:0000313" key="2">
    <source>
        <dbReference type="Proteomes" id="UP000095347"/>
    </source>
</evidence>